<evidence type="ECO:0000256" key="1">
    <source>
        <dbReference type="ARBA" id="ARBA00004141"/>
    </source>
</evidence>
<evidence type="ECO:0000256" key="2">
    <source>
        <dbReference type="ARBA" id="ARBA00022692"/>
    </source>
</evidence>
<dbReference type="InParanoid" id="A0A0G4FPT2"/>
<dbReference type="VEuPathDB" id="CryptoDB:Vbra_763"/>
<dbReference type="OrthoDB" id="423121at2759"/>
<dbReference type="PROSITE" id="PS51384">
    <property type="entry name" value="FAD_FR"/>
    <property type="match status" value="1"/>
</dbReference>
<dbReference type="InterPro" id="IPR050369">
    <property type="entry name" value="RBOH/FRE"/>
</dbReference>
<dbReference type="GO" id="GO:0016491">
    <property type="term" value="F:oxidoreductase activity"/>
    <property type="evidence" value="ECO:0007669"/>
    <property type="project" value="UniProtKB-KW"/>
</dbReference>
<evidence type="ECO:0000256" key="6">
    <source>
        <dbReference type="SAM" id="MobiDB-lite"/>
    </source>
</evidence>
<dbReference type="InterPro" id="IPR000048">
    <property type="entry name" value="IQ_motif_EF-hand-BS"/>
</dbReference>
<feature type="compositionally biased region" description="Polar residues" evidence="6">
    <location>
        <begin position="892"/>
        <end position="903"/>
    </location>
</feature>
<dbReference type="PROSITE" id="PS50096">
    <property type="entry name" value="IQ"/>
    <property type="match status" value="1"/>
</dbReference>
<evidence type="ECO:0000256" key="3">
    <source>
        <dbReference type="ARBA" id="ARBA00022989"/>
    </source>
</evidence>
<dbReference type="EMBL" id="CDMY01000477">
    <property type="protein sequence ID" value="CEM16473.1"/>
    <property type="molecule type" value="Genomic_DNA"/>
</dbReference>
<comment type="subcellular location">
    <subcellularLocation>
        <location evidence="1">Membrane</location>
        <topology evidence="1">Multi-pass membrane protein</topology>
    </subcellularLocation>
</comment>
<feature type="region of interest" description="Disordered" evidence="6">
    <location>
        <begin position="300"/>
        <end position="325"/>
    </location>
</feature>
<dbReference type="InterPro" id="IPR039261">
    <property type="entry name" value="FNR_nucleotide-bd"/>
</dbReference>
<evidence type="ECO:0000313" key="10">
    <source>
        <dbReference type="Proteomes" id="UP000041254"/>
    </source>
</evidence>
<dbReference type="Proteomes" id="UP000041254">
    <property type="component" value="Unassembled WGS sequence"/>
</dbReference>
<dbReference type="Pfam" id="PF01794">
    <property type="entry name" value="Ferric_reduct"/>
    <property type="match status" value="1"/>
</dbReference>
<dbReference type="AlphaFoldDB" id="A0A0G4FPT2"/>
<keyword evidence="3 7" id="KW-1133">Transmembrane helix</keyword>
<dbReference type="InterPro" id="IPR017927">
    <property type="entry name" value="FAD-bd_FR_type"/>
</dbReference>
<keyword evidence="4" id="KW-0560">Oxidoreductase</keyword>
<feature type="transmembrane region" description="Helical" evidence="7">
    <location>
        <begin position="552"/>
        <end position="573"/>
    </location>
</feature>
<evidence type="ECO:0000259" key="8">
    <source>
        <dbReference type="PROSITE" id="PS51384"/>
    </source>
</evidence>
<evidence type="ECO:0000256" key="5">
    <source>
        <dbReference type="ARBA" id="ARBA00023136"/>
    </source>
</evidence>
<feature type="domain" description="FAD-binding FR-type" evidence="8">
    <location>
        <begin position="604"/>
        <end position="722"/>
    </location>
</feature>
<gene>
    <name evidence="9" type="ORF">Vbra_763</name>
</gene>
<sequence length="1011" mass="110937">MERPLSQARLPPGYTSDCNRLAAAFASLDNRAAPYVDLLAPVAASRRTSNAAAAAENNKNDHYVDSNDDHLSPDVLDARDIMPSFENSLDLPQRLHSLLPHIDKHKRDETTSKEEMTLREDIMRSMLQEACLEFEVSLKPETVQIILTALNRQLGKIITSSATDQQSVKQYGMNTQHTQHTELFSPRSMVAPLDRLFSTLDDDEADGDAEMDVPDEISDLGRNLLQFKHGGVAKDEPKSSAALIAVIGSRRNSLQEALLFRRSSNVSGGDPNAPSQQPSSSLNFYIPRVLSLQAILSRIPTHTPPAQPTAPTAGLPQPPSTETALSPSVKRIALPPAMEAEDNGHPTMKKEVSLSVRNASRESRFTAWELSSWVGQSKRGELYVRILLAVVAVAAMVGYGSYFLTQGDKMAVFGVGLFFARGAAMALMVLSGILVLSMCRGLLTGLRGTPFRRCSILLDHHREVHIFTGQLVLVFTVIHIAAHCGGTVPSVSGTKEVDDINDAVNNGSFDAVPSYMEVVASIPGVTGVVLTLIIIAIGVTSVPSIRNKNFELFWYVHVVLVWGYFIVMCLHGMVGWLNFGFPLALVVMGPAMCCYAAERLLRSWRYFTWDVRIKWALVAKDHSVVFLTLFRPNQFKYQCGQVLFLNCPAISAFEYHPLSICSHPHSTDDIRLMIGNAGNWTSKLIRMCDEANASAAGDQQGRTVPFYPSVKIDGPYGAPAQFSAYQENVVFVGTSTGIAPFLGFLQAQFNRHLDTEEPRADLSKSRRAIALTRKRTIFRVSHFFWISRNVSEMAWIAEEAVKLAQDPLICSHVTLHIYLTAKFPPPPHIKLFLLGLQAASIEVMKATGRDAGSDVTRVSLDSGVGTSYQARAGPAAVGRRTPYFGSVMESIASSNQDQPTSGHEQPHEASDRPRRYSVEETDEAVKKIQALIRGHRARKDVRADPPLHVKFSVRPSFDSELRQICRVVSPGGQKVKIFACANAAVVRCLEGSCAGLRAEGFDIGLITESFG</sequence>
<evidence type="ECO:0000256" key="7">
    <source>
        <dbReference type="SAM" id="Phobius"/>
    </source>
</evidence>
<dbReference type="InterPro" id="IPR017938">
    <property type="entry name" value="Riboflavin_synthase-like_b-brl"/>
</dbReference>
<dbReference type="SUPFAM" id="SSF63380">
    <property type="entry name" value="Riboflavin synthase domain-like"/>
    <property type="match status" value="1"/>
</dbReference>
<dbReference type="SMART" id="SM00015">
    <property type="entry name" value="IQ"/>
    <property type="match status" value="1"/>
</dbReference>
<protein>
    <recommendedName>
        <fullName evidence="8">FAD-binding FR-type domain-containing protein</fullName>
    </recommendedName>
</protein>
<dbReference type="STRING" id="1169540.A0A0G4FPT2"/>
<dbReference type="Gene3D" id="3.40.50.80">
    <property type="entry name" value="Nucleotide-binding domain of ferredoxin-NADP reductase (FNR) module"/>
    <property type="match status" value="1"/>
</dbReference>
<name>A0A0G4FPT2_VITBC</name>
<evidence type="ECO:0000256" key="4">
    <source>
        <dbReference type="ARBA" id="ARBA00023002"/>
    </source>
</evidence>
<keyword evidence="2 7" id="KW-0812">Transmembrane</keyword>
<reference evidence="9" key="1">
    <citation type="submission" date="2014-11" db="EMBL/GenBank/DDBJ databases">
        <authorList>
            <person name="Zhu J."/>
            <person name="Qi W."/>
            <person name="Song R."/>
        </authorList>
    </citation>
    <scope>NUCLEOTIDE SEQUENCE [LARGE SCALE GENOMIC DNA]</scope>
</reference>
<feature type="transmembrane region" description="Helical" evidence="7">
    <location>
        <begin position="410"/>
        <end position="443"/>
    </location>
</feature>
<feature type="transmembrane region" description="Helical" evidence="7">
    <location>
        <begin position="382"/>
        <end position="404"/>
    </location>
</feature>
<feature type="compositionally biased region" description="Basic and acidic residues" evidence="6">
    <location>
        <begin position="904"/>
        <end position="920"/>
    </location>
</feature>
<dbReference type="PANTHER" id="PTHR11972:SF153">
    <property type="entry name" value="SUPEROXIDE-GENERATING NADPH OXIDASE HEAVY CHAIN SUBUNIT A"/>
    <property type="match status" value="1"/>
</dbReference>
<evidence type="ECO:0000313" key="9">
    <source>
        <dbReference type="EMBL" id="CEM16473.1"/>
    </source>
</evidence>
<dbReference type="Pfam" id="PF08022">
    <property type="entry name" value="FAD_binding_8"/>
    <property type="match status" value="1"/>
</dbReference>
<keyword evidence="10" id="KW-1185">Reference proteome</keyword>
<keyword evidence="5 7" id="KW-0472">Membrane</keyword>
<proteinExistence type="predicted"/>
<feature type="region of interest" description="Disordered" evidence="6">
    <location>
        <begin position="892"/>
        <end position="920"/>
    </location>
</feature>
<dbReference type="PANTHER" id="PTHR11972">
    <property type="entry name" value="NADPH OXIDASE"/>
    <property type="match status" value="1"/>
</dbReference>
<dbReference type="CDD" id="cd06186">
    <property type="entry name" value="NOX_Duox_like_FAD_NADP"/>
    <property type="match status" value="1"/>
</dbReference>
<organism evidence="9 10">
    <name type="scientific">Vitrella brassicaformis (strain CCMP3155)</name>
    <dbReference type="NCBI Taxonomy" id="1169540"/>
    <lineage>
        <taxon>Eukaryota</taxon>
        <taxon>Sar</taxon>
        <taxon>Alveolata</taxon>
        <taxon>Colpodellida</taxon>
        <taxon>Vitrellaceae</taxon>
        <taxon>Vitrella</taxon>
    </lineage>
</organism>
<accession>A0A0G4FPT2</accession>
<dbReference type="SUPFAM" id="SSF52343">
    <property type="entry name" value="Ferredoxin reductase-like, C-terminal NADP-linked domain"/>
    <property type="match status" value="1"/>
</dbReference>
<dbReference type="InterPro" id="IPR013130">
    <property type="entry name" value="Fe3_Rdtase_TM_dom"/>
</dbReference>
<dbReference type="GO" id="GO:0005886">
    <property type="term" value="C:plasma membrane"/>
    <property type="evidence" value="ECO:0007669"/>
    <property type="project" value="TreeGrafter"/>
</dbReference>
<feature type="transmembrane region" description="Helical" evidence="7">
    <location>
        <begin position="518"/>
        <end position="540"/>
    </location>
</feature>
<dbReference type="InterPro" id="IPR013112">
    <property type="entry name" value="FAD-bd_8"/>
</dbReference>
<dbReference type="Gene3D" id="2.40.30.10">
    <property type="entry name" value="Translation factors"/>
    <property type="match status" value="1"/>
</dbReference>
<feature type="transmembrane region" description="Helical" evidence="7">
    <location>
        <begin position="464"/>
        <end position="482"/>
    </location>
</feature>